<accession>A0ABQ9G7L3</accession>
<gene>
    <name evidence="2" type="ORF">PR048_029941</name>
</gene>
<evidence type="ECO:0000256" key="1">
    <source>
        <dbReference type="SAM" id="MobiDB-lite"/>
    </source>
</evidence>
<proteinExistence type="predicted"/>
<feature type="compositionally biased region" description="Polar residues" evidence="1">
    <location>
        <begin position="339"/>
        <end position="351"/>
    </location>
</feature>
<evidence type="ECO:0000313" key="3">
    <source>
        <dbReference type="Proteomes" id="UP001159363"/>
    </source>
</evidence>
<keyword evidence="3" id="KW-1185">Reference proteome</keyword>
<organism evidence="2 3">
    <name type="scientific">Dryococelus australis</name>
    <dbReference type="NCBI Taxonomy" id="614101"/>
    <lineage>
        <taxon>Eukaryota</taxon>
        <taxon>Metazoa</taxon>
        <taxon>Ecdysozoa</taxon>
        <taxon>Arthropoda</taxon>
        <taxon>Hexapoda</taxon>
        <taxon>Insecta</taxon>
        <taxon>Pterygota</taxon>
        <taxon>Neoptera</taxon>
        <taxon>Polyneoptera</taxon>
        <taxon>Phasmatodea</taxon>
        <taxon>Verophasmatodea</taxon>
        <taxon>Anareolatae</taxon>
        <taxon>Phasmatidae</taxon>
        <taxon>Eurycanthinae</taxon>
        <taxon>Dryococelus</taxon>
    </lineage>
</organism>
<dbReference type="Proteomes" id="UP001159363">
    <property type="component" value="Chromosome 13"/>
</dbReference>
<feature type="region of interest" description="Disordered" evidence="1">
    <location>
        <begin position="323"/>
        <end position="351"/>
    </location>
</feature>
<evidence type="ECO:0000313" key="2">
    <source>
        <dbReference type="EMBL" id="KAJ8868425.1"/>
    </source>
</evidence>
<name>A0ABQ9G7L3_9NEOP</name>
<sequence length="398" mass="42768">MGQLATRATGYPHSQYASAHQGSCEFWRTSHVILIHVESDNKREENNECRGMVGSSVQDIGGQKMEKCAKSTNYCYALWQEDTSSNGSAITLMGQGCDEALGMTCHCYWEVTESACAEKPTLAHWRLPLRVALVSIPDFLHVGILPDNAAGQLVSSRISGFPCPYISLLLYVHFASLSLALKIWMSRVTHTSPLHVIDGPTYCIECLWHVGAHGPWPAAKSRQVVSCGQRLGATQEQPLEFTSSFIVPSQACWSSIPFLLGPVACSLSSLSPWSDSGCCRKITPIQSQGIRAQEYRSCSCFHSGALTTPWAHVTLIFDHDPGKDSGGSVSDVDAEAKETGNTSNGVVGTSAEEVNSDATIEMLLEEAVDTAGTTSAEVDSTAVATVISGVPEYIADAE</sequence>
<dbReference type="EMBL" id="JARBHB010000014">
    <property type="protein sequence ID" value="KAJ8868425.1"/>
    <property type="molecule type" value="Genomic_DNA"/>
</dbReference>
<protein>
    <submittedName>
        <fullName evidence="2">Uncharacterized protein</fullName>
    </submittedName>
</protein>
<comment type="caution">
    <text evidence="2">The sequence shown here is derived from an EMBL/GenBank/DDBJ whole genome shotgun (WGS) entry which is preliminary data.</text>
</comment>
<reference evidence="2 3" key="1">
    <citation type="submission" date="2023-02" db="EMBL/GenBank/DDBJ databases">
        <title>LHISI_Scaffold_Assembly.</title>
        <authorList>
            <person name="Stuart O.P."/>
            <person name="Cleave R."/>
            <person name="Magrath M.J.L."/>
            <person name="Mikheyev A.S."/>
        </authorList>
    </citation>
    <scope>NUCLEOTIDE SEQUENCE [LARGE SCALE GENOMIC DNA]</scope>
    <source>
        <strain evidence="2">Daus_M_001</strain>
        <tissue evidence="2">Leg muscle</tissue>
    </source>
</reference>